<name>A0A2S4MK22_9BURK</name>
<evidence type="ECO:0000313" key="2">
    <source>
        <dbReference type="Proteomes" id="UP000237381"/>
    </source>
</evidence>
<proteinExistence type="predicted"/>
<organism evidence="1 2">
    <name type="scientific">Paraburkholderia eburnea</name>
    <dbReference type="NCBI Taxonomy" id="1189126"/>
    <lineage>
        <taxon>Bacteria</taxon>
        <taxon>Pseudomonadati</taxon>
        <taxon>Pseudomonadota</taxon>
        <taxon>Betaproteobacteria</taxon>
        <taxon>Burkholderiales</taxon>
        <taxon>Burkholderiaceae</taxon>
        <taxon>Paraburkholderia</taxon>
    </lineage>
</organism>
<gene>
    <name evidence="1" type="ORF">B0G62_102325</name>
</gene>
<protein>
    <submittedName>
        <fullName evidence="1">Uncharacterized protein</fullName>
    </submittedName>
</protein>
<comment type="caution">
    <text evidence="1">The sequence shown here is derived from an EMBL/GenBank/DDBJ whole genome shotgun (WGS) entry which is preliminary data.</text>
</comment>
<reference evidence="1 2" key="1">
    <citation type="submission" date="2018-01" db="EMBL/GenBank/DDBJ databases">
        <title>Genomic Encyclopedia of Type Strains, Phase III (KMG-III): the genomes of soil and plant-associated and newly described type strains.</title>
        <authorList>
            <person name="Whitman W."/>
        </authorList>
    </citation>
    <scope>NUCLEOTIDE SEQUENCE [LARGE SCALE GENOMIC DNA]</scope>
    <source>
        <strain evidence="1 2">JCM 18070</strain>
    </source>
</reference>
<sequence>MIQLTGGDNYRGYQSYRGGLNVTVDPGPESIITDANNACDAGGYFWTSKQRMHSDPVTHHLVPYGKMSINFWADKDIRLDLGDDQSLAVFADVTRCVNTAQDQVENRRRYFKHAYSYLSDFASGLPAEYQPLRD</sequence>
<dbReference type="Gene3D" id="1.10.530.10">
    <property type="match status" value="1"/>
</dbReference>
<dbReference type="EMBL" id="PQGA01000002">
    <property type="protein sequence ID" value="POR54717.1"/>
    <property type="molecule type" value="Genomic_DNA"/>
</dbReference>
<dbReference type="AlphaFoldDB" id="A0A2S4MK22"/>
<evidence type="ECO:0000313" key="1">
    <source>
        <dbReference type="EMBL" id="POR54717.1"/>
    </source>
</evidence>
<dbReference type="Proteomes" id="UP000237381">
    <property type="component" value="Unassembled WGS sequence"/>
</dbReference>
<keyword evidence="2" id="KW-1185">Reference proteome</keyword>
<dbReference type="RefSeq" id="WP_146055210.1">
    <property type="nucleotide sequence ID" value="NZ_PQGA01000002.1"/>
</dbReference>
<accession>A0A2S4MK22</accession>
<dbReference type="OrthoDB" id="1242806at2"/>
<dbReference type="InterPro" id="IPR023346">
    <property type="entry name" value="Lysozyme-like_dom_sf"/>
</dbReference>
<dbReference type="SUPFAM" id="SSF53955">
    <property type="entry name" value="Lysozyme-like"/>
    <property type="match status" value="1"/>
</dbReference>